<keyword evidence="1" id="KW-0547">Nucleotide-binding</keyword>
<protein>
    <submittedName>
        <fullName evidence="6">ATP-dependent helicase</fullName>
    </submittedName>
</protein>
<proteinExistence type="predicted"/>
<keyword evidence="3 6" id="KW-0347">Helicase</keyword>
<dbReference type="SUPFAM" id="SSF52540">
    <property type="entry name" value="P-loop containing nucleoside triphosphate hydrolases"/>
    <property type="match status" value="1"/>
</dbReference>
<evidence type="ECO:0000256" key="3">
    <source>
        <dbReference type="ARBA" id="ARBA00022806"/>
    </source>
</evidence>
<accession>A0AAT9LE05</accession>
<dbReference type="GO" id="GO:0004386">
    <property type="term" value="F:helicase activity"/>
    <property type="evidence" value="ECO:0007669"/>
    <property type="project" value="UniProtKB-KW"/>
</dbReference>
<dbReference type="GO" id="GO:0005524">
    <property type="term" value="F:ATP binding"/>
    <property type="evidence" value="ECO:0007669"/>
    <property type="project" value="UniProtKB-KW"/>
</dbReference>
<dbReference type="AlphaFoldDB" id="A0AAT9LE05"/>
<evidence type="ECO:0000256" key="1">
    <source>
        <dbReference type="ARBA" id="ARBA00022741"/>
    </source>
</evidence>
<organism evidence="6">
    <name type="scientific">Candidatus Fermentithermobacillus carboniphilus</name>
    <dbReference type="NCBI Taxonomy" id="3085328"/>
    <lineage>
        <taxon>Bacteria</taxon>
        <taxon>Bacillati</taxon>
        <taxon>Bacillota</taxon>
        <taxon>Candidatus Fermentithermobacillia</taxon>
        <taxon>Candidatus Fermentithermobacillales</taxon>
        <taxon>Candidatus Fermentithermobacillaceae</taxon>
        <taxon>Candidatus Fermentithermobacillus</taxon>
    </lineage>
</organism>
<evidence type="ECO:0000313" key="6">
    <source>
        <dbReference type="EMBL" id="QUL99294.1"/>
    </source>
</evidence>
<dbReference type="EMBL" id="CP062796">
    <property type="protein sequence ID" value="QUL99294.1"/>
    <property type="molecule type" value="Genomic_DNA"/>
</dbReference>
<feature type="domain" description="UvrD-like helicase ATP-binding" evidence="5">
    <location>
        <begin position="15"/>
        <end position="79"/>
    </location>
</feature>
<evidence type="ECO:0000256" key="2">
    <source>
        <dbReference type="ARBA" id="ARBA00022801"/>
    </source>
</evidence>
<evidence type="ECO:0000256" key="4">
    <source>
        <dbReference type="ARBA" id="ARBA00022840"/>
    </source>
</evidence>
<dbReference type="InterPro" id="IPR014016">
    <property type="entry name" value="UvrD-like_ATP-bd"/>
</dbReference>
<reference evidence="6" key="2">
    <citation type="journal article" date="2023" name="Biology">
        <title>Prokaryotic Life Associated with Coal-Fire Gas Vents Revealed by Metagenomics.</title>
        <authorList>
            <person name="Kadnikov V.V."/>
            <person name="Mardanov A.V."/>
            <person name="Beletsky A.V."/>
            <person name="Karnachuk O.V."/>
            <person name="Ravin N.V."/>
        </authorList>
    </citation>
    <scope>NUCLEOTIDE SEQUENCE</scope>
    <source>
        <strain evidence="6">Bu02</strain>
    </source>
</reference>
<evidence type="ECO:0000259" key="5">
    <source>
        <dbReference type="Pfam" id="PF00580"/>
    </source>
</evidence>
<keyword evidence="2" id="KW-0378">Hydrolase</keyword>
<name>A0AAT9LE05_9FIRM</name>
<keyword evidence="4" id="KW-0067">ATP-binding</keyword>
<dbReference type="InterPro" id="IPR027417">
    <property type="entry name" value="P-loop_NTPase"/>
</dbReference>
<dbReference type="GO" id="GO:0016787">
    <property type="term" value="F:hydrolase activity"/>
    <property type="evidence" value="ECO:0007669"/>
    <property type="project" value="UniProtKB-KW"/>
</dbReference>
<dbReference type="Pfam" id="PF00580">
    <property type="entry name" value="UvrD-helicase"/>
    <property type="match status" value="1"/>
</dbReference>
<gene>
    <name evidence="6" type="ORF">IMF26_04355</name>
</gene>
<dbReference type="Gene3D" id="3.40.50.300">
    <property type="entry name" value="P-loop containing nucleotide triphosphate hydrolases"/>
    <property type="match status" value="1"/>
</dbReference>
<sequence length="158" mass="17454">MVDPGRLERILDGLSETQKRAVLTNSRFVRIVAGAGAEKTETLTRRTAFLIAGGAQPESMVAFTLVEKAVVDNRNRMPSVEERAMQSPKKNGANPHACNNGHTTILSPRLYNLIVSMPEQMKPWLDEAAKTDDETVKKWFGLKPFMSLCCAVQGVDTH</sequence>
<reference evidence="6" key="1">
    <citation type="submission" date="2020-10" db="EMBL/GenBank/DDBJ databases">
        <authorList>
            <person name="Kadnikov V."/>
            <person name="Beletsky A.V."/>
            <person name="Mardanov A.V."/>
            <person name="Karnachuk O.V."/>
            <person name="Ravin N.V."/>
        </authorList>
    </citation>
    <scope>NUCLEOTIDE SEQUENCE</scope>
    <source>
        <strain evidence="6">Bu02</strain>
    </source>
</reference>
<dbReference type="KEGG" id="fcz:IMF26_04355"/>